<dbReference type="GO" id="GO:0004222">
    <property type="term" value="F:metalloendopeptidase activity"/>
    <property type="evidence" value="ECO:0007669"/>
    <property type="project" value="InterPro"/>
</dbReference>
<comment type="caution">
    <text evidence="11">Lacks conserved residue(s) required for the propagation of feature annotation.</text>
</comment>
<keyword evidence="8 11" id="KW-1015">Disulfide bond</keyword>
<evidence type="ECO:0000256" key="13">
    <source>
        <dbReference type="SAM" id="MobiDB-lite"/>
    </source>
</evidence>
<keyword evidence="3" id="KW-0716">Sensory transduction</keyword>
<keyword evidence="19" id="KW-1185">Reference proteome</keyword>
<evidence type="ECO:0000256" key="2">
    <source>
        <dbReference type="ARBA" id="ARBA00004651"/>
    </source>
</evidence>
<sequence>MESCSSNASTKDFFLVGFPALQDFQTPLFFVFLLFYLLILVGNAIITTVVVVDRTLHKPMYFFLLNLSVLDVLFTTTTIPKMLAMFLANAKTISFRGCFLQMYSFHGLTVTEALILVVMAYDRYEAICNPLHYAARMTRRANAALAAGAWITALLVPVPVIAQTSRLAFGEAARVRHCFCDHLAVVQAACSDFRADFQNFLGFSIAMTVSVIPLLLVTLSYVRIILSVLKISSKEGRAKAFSTCTSHLLVVGTYYSSIAVAYVSYRADIPVDVHVMSNVVFCILTPLLNPIIYTLRNKEVKSAEDKAYLIMAEGNYHVVHLTQAKNLVAKDLPVFTYGTEGELITEFPYVQDDCFYQGFVEGSPGSIVSVSTCFGISGVLQFGDLRYEIQPVENSSSFQHLIFRKALAEGSPPLCQVPREHQDLDTRGEIANGSRKILVIEEVPGLQSLPVPTRYLELALVANQELFKANSYNETLMLHLLISISNLLNTVYKRMKLQIVISAVEMWTKGDQVTATHSLDQTLQVFTSWCQKDAAVRIEYDHVELLLGQYYAERGFTWKGMMCQPNSVGVVSFSGQDTISNVMTLAHEIGHSLGFDHDDARQFYDQFCNCNCTHRGCIMRSSPGSCLAFSNCTMREYYDEVIKKNKPCLFNIPSLKPFLFELCGNGVLEKGEECDCGSDEFQPAGKICREYRSTCDLPEFCNGSSAICPEDVFKQDGTPCGDNDRCYEGQCHSHEAQCKALFGKAAQRAPLSCFREVNIRGDRCGNCGWNGTYYTKCREENILCGRVQCANIKRVPVRQDGETVVQTTVNNELCWGLEFHLPLDTPDEGSVKDGTSCGRNKICINRTCVSAAFLNSDCTEKQCNGKGVCNNKKNCHCDFGWAPPDCKQEGFGGSVDSGPPPSYYWGTVKNMGKASGTLFLLFLVLGILVYKRAEIMDYIRRWQLRRQEKRRETTPSLKEESLAEGDRSPTD</sequence>
<gene>
    <name evidence="20" type="primary">LOC116502059</name>
</gene>
<dbReference type="GO" id="GO:0008584">
    <property type="term" value="P:male gonad development"/>
    <property type="evidence" value="ECO:0007669"/>
    <property type="project" value="TreeGrafter"/>
</dbReference>
<feature type="transmembrane region" description="Helical" evidence="14">
    <location>
        <begin position="142"/>
        <end position="162"/>
    </location>
</feature>
<dbReference type="GO" id="GO:0046872">
    <property type="term" value="F:metal ion binding"/>
    <property type="evidence" value="ECO:0007669"/>
    <property type="project" value="UniProtKB-KW"/>
</dbReference>
<feature type="active site" evidence="12">
    <location>
        <position position="588"/>
    </location>
</feature>
<dbReference type="PROSITE" id="PS01186">
    <property type="entry name" value="EGF_2"/>
    <property type="match status" value="1"/>
</dbReference>
<keyword evidence="7 14" id="KW-0472">Membrane</keyword>
<dbReference type="PANTHER" id="PTHR11905">
    <property type="entry name" value="ADAM A DISINTEGRIN AND METALLOPROTEASE DOMAIN"/>
    <property type="match status" value="1"/>
</dbReference>
<keyword evidence="6 14" id="KW-1133">Transmembrane helix</keyword>
<dbReference type="Gene3D" id="1.20.1070.10">
    <property type="entry name" value="Rhodopsin 7-helix transmembrane proteins"/>
    <property type="match status" value="1"/>
</dbReference>
<dbReference type="KEGG" id="aful:116502059"/>
<feature type="domain" description="G-protein coupled receptors family 1 profile" evidence="18">
    <location>
        <begin position="42"/>
        <end position="293"/>
    </location>
</feature>
<feature type="transmembrane region" description="Helical" evidence="14">
    <location>
        <begin position="28"/>
        <end position="52"/>
    </location>
</feature>
<dbReference type="SUPFAM" id="SSF57552">
    <property type="entry name" value="Blood coagulation inhibitor (disintegrin)"/>
    <property type="match status" value="1"/>
</dbReference>
<keyword evidence="12" id="KW-0862">Zinc</keyword>
<evidence type="ECO:0000256" key="9">
    <source>
        <dbReference type="ARBA" id="ARBA00023224"/>
    </source>
</evidence>
<name>A0A6J3EK86_AYTFU</name>
<feature type="domain" description="EGF-like" evidence="15">
    <location>
        <begin position="854"/>
        <end position="887"/>
    </location>
</feature>
<feature type="transmembrane region" description="Helical" evidence="14">
    <location>
        <begin position="911"/>
        <end position="930"/>
    </location>
</feature>
<dbReference type="InterPro" id="IPR001762">
    <property type="entry name" value="Disintegrin_dom"/>
</dbReference>
<dbReference type="InterPro" id="IPR034027">
    <property type="entry name" value="Reprolysin_adamalysin"/>
</dbReference>
<dbReference type="InterPro" id="IPR000742">
    <property type="entry name" value="EGF"/>
</dbReference>
<evidence type="ECO:0000313" key="19">
    <source>
        <dbReference type="Proteomes" id="UP000504639"/>
    </source>
</evidence>
<keyword evidence="20" id="KW-0645">Protease</keyword>
<dbReference type="Gene3D" id="4.10.70.10">
    <property type="entry name" value="Disintegrin domain"/>
    <property type="match status" value="1"/>
</dbReference>
<dbReference type="Pfam" id="PF08516">
    <property type="entry name" value="ADAM_CR"/>
    <property type="match status" value="1"/>
</dbReference>
<dbReference type="SUPFAM" id="SSF81321">
    <property type="entry name" value="Family A G protein-coupled receptor-like"/>
    <property type="match status" value="1"/>
</dbReference>
<dbReference type="InterPro" id="IPR024079">
    <property type="entry name" value="MetalloPept_cat_dom_sf"/>
</dbReference>
<feature type="binding site" evidence="12">
    <location>
        <position position="587"/>
    </location>
    <ligand>
        <name>Zn(2+)</name>
        <dbReference type="ChEBI" id="CHEBI:29105"/>
        <note>catalytic</note>
    </ligand>
</feature>
<evidence type="ECO:0000256" key="1">
    <source>
        <dbReference type="ARBA" id="ARBA00004167"/>
    </source>
</evidence>
<dbReference type="InterPro" id="IPR001590">
    <property type="entry name" value="Peptidase_M12B"/>
</dbReference>
<feature type="disulfide bond" evidence="11">
    <location>
        <begin position="877"/>
        <end position="886"/>
    </location>
</feature>
<organism evidence="19 20">
    <name type="scientific">Aythya fuligula</name>
    <name type="common">Tufted duck</name>
    <name type="synonym">Anas fuligula</name>
    <dbReference type="NCBI Taxonomy" id="219594"/>
    <lineage>
        <taxon>Eukaryota</taxon>
        <taxon>Metazoa</taxon>
        <taxon>Chordata</taxon>
        <taxon>Craniata</taxon>
        <taxon>Vertebrata</taxon>
        <taxon>Euteleostomi</taxon>
        <taxon>Archelosauria</taxon>
        <taxon>Archosauria</taxon>
        <taxon>Dinosauria</taxon>
        <taxon>Saurischia</taxon>
        <taxon>Theropoda</taxon>
        <taxon>Coelurosauria</taxon>
        <taxon>Aves</taxon>
        <taxon>Neognathae</taxon>
        <taxon>Galloanserae</taxon>
        <taxon>Anseriformes</taxon>
        <taxon>Anatidae</taxon>
        <taxon>Aythyinae</taxon>
        <taxon>Aythya</taxon>
    </lineage>
</organism>
<evidence type="ECO:0000256" key="8">
    <source>
        <dbReference type="ARBA" id="ARBA00023157"/>
    </source>
</evidence>
<feature type="disulfide bond" evidence="12">
    <location>
        <begin position="612"/>
        <end position="617"/>
    </location>
</feature>
<dbReference type="Proteomes" id="UP000504639">
    <property type="component" value="Chromosome 1"/>
</dbReference>
<evidence type="ECO:0000256" key="10">
    <source>
        <dbReference type="PROSITE-ProRule" id="PRU00068"/>
    </source>
</evidence>
<evidence type="ECO:0000259" key="17">
    <source>
        <dbReference type="PROSITE" id="PS50215"/>
    </source>
</evidence>
<dbReference type="Gene3D" id="3.40.390.10">
    <property type="entry name" value="Collagenase (Catalytic Domain)"/>
    <property type="match status" value="1"/>
</dbReference>
<feature type="region of interest" description="Disordered" evidence="13">
    <location>
        <begin position="949"/>
        <end position="971"/>
    </location>
</feature>
<dbReference type="InterPro" id="IPR017452">
    <property type="entry name" value="GPCR_Rhodpsn_7TM"/>
</dbReference>
<dbReference type="GeneID" id="116502059"/>
<dbReference type="CDD" id="cd04269">
    <property type="entry name" value="ZnMc_adamalysin_II_like"/>
    <property type="match status" value="1"/>
</dbReference>
<dbReference type="InterPro" id="IPR000276">
    <property type="entry name" value="GPCR_Rhodpsn"/>
</dbReference>
<keyword evidence="11" id="KW-0245">EGF-like domain</keyword>
<dbReference type="GO" id="GO:0006508">
    <property type="term" value="P:proteolysis"/>
    <property type="evidence" value="ECO:0007669"/>
    <property type="project" value="InterPro"/>
</dbReference>
<dbReference type="PROSITE" id="PS50215">
    <property type="entry name" value="ADAM_MEPRO"/>
    <property type="match status" value="1"/>
</dbReference>
<feature type="domain" description="Peptidase M12B" evidence="17">
    <location>
        <begin position="454"/>
        <end position="653"/>
    </location>
</feature>
<dbReference type="InterPro" id="IPR006586">
    <property type="entry name" value="ADAM_Cys-rich"/>
</dbReference>
<dbReference type="GO" id="GO:0009897">
    <property type="term" value="C:external side of plasma membrane"/>
    <property type="evidence" value="ECO:0007669"/>
    <property type="project" value="TreeGrafter"/>
</dbReference>
<keyword evidence="12" id="KW-0479">Metal-binding</keyword>
<dbReference type="PRINTS" id="PR00245">
    <property type="entry name" value="OLFACTORYR"/>
</dbReference>
<feature type="domain" description="Disintegrin" evidence="16">
    <location>
        <begin position="660"/>
        <end position="716"/>
    </location>
</feature>
<evidence type="ECO:0000256" key="3">
    <source>
        <dbReference type="ARBA" id="ARBA00022606"/>
    </source>
</evidence>
<keyword evidence="9" id="KW-0807">Transducer</keyword>
<dbReference type="PROSITE" id="PS50262">
    <property type="entry name" value="G_PROTEIN_RECEP_F1_2"/>
    <property type="match status" value="1"/>
</dbReference>
<dbReference type="AlphaFoldDB" id="A0A6J3EK86"/>
<evidence type="ECO:0000256" key="7">
    <source>
        <dbReference type="ARBA" id="ARBA00023136"/>
    </source>
</evidence>
<feature type="transmembrane region" description="Helical" evidence="14">
    <location>
        <begin position="201"/>
        <end position="226"/>
    </location>
</feature>
<dbReference type="PROSITE" id="PS50026">
    <property type="entry name" value="EGF_3"/>
    <property type="match status" value="1"/>
</dbReference>
<evidence type="ECO:0000256" key="5">
    <source>
        <dbReference type="ARBA" id="ARBA00022725"/>
    </source>
</evidence>
<evidence type="ECO:0000259" key="15">
    <source>
        <dbReference type="PROSITE" id="PS50026"/>
    </source>
</evidence>
<dbReference type="GO" id="GO:0004984">
    <property type="term" value="F:olfactory receptor activity"/>
    <property type="evidence" value="ECO:0007669"/>
    <property type="project" value="InterPro"/>
</dbReference>
<feature type="transmembrane region" description="Helical" evidence="14">
    <location>
        <begin position="64"/>
        <end position="88"/>
    </location>
</feature>
<dbReference type="CDD" id="cd13954">
    <property type="entry name" value="7tmA_OR"/>
    <property type="match status" value="1"/>
</dbReference>
<feature type="transmembrane region" description="Helical" evidence="14">
    <location>
        <begin position="100"/>
        <end position="121"/>
    </location>
</feature>
<evidence type="ECO:0000259" key="18">
    <source>
        <dbReference type="PROSITE" id="PS50262"/>
    </source>
</evidence>
<dbReference type="GO" id="GO:0004930">
    <property type="term" value="F:G protein-coupled receptor activity"/>
    <property type="evidence" value="ECO:0007669"/>
    <property type="project" value="InterPro"/>
</dbReference>
<dbReference type="InterPro" id="IPR000725">
    <property type="entry name" value="Olfact_rcpt"/>
</dbReference>
<dbReference type="FunFam" id="1.20.1070.10:FF:000001">
    <property type="entry name" value="Olfactory receptor"/>
    <property type="match status" value="1"/>
</dbReference>
<evidence type="ECO:0000256" key="4">
    <source>
        <dbReference type="ARBA" id="ARBA00022692"/>
    </source>
</evidence>
<dbReference type="InParanoid" id="A0A6J3EK86"/>
<dbReference type="PRINTS" id="PR00237">
    <property type="entry name" value="GPCRRHODOPSN"/>
</dbReference>
<feature type="binding site" evidence="12">
    <location>
        <position position="591"/>
    </location>
    <ligand>
        <name>Zn(2+)</name>
        <dbReference type="ChEBI" id="CHEBI:29105"/>
        <note>catalytic</note>
    </ligand>
</feature>
<keyword evidence="5" id="KW-0552">Olfaction</keyword>
<feature type="binding site" evidence="12">
    <location>
        <position position="597"/>
    </location>
    <ligand>
        <name>Zn(2+)</name>
        <dbReference type="ChEBI" id="CHEBI:29105"/>
        <note>catalytic</note>
    </ligand>
</feature>
<dbReference type="RefSeq" id="XP_032063674.1">
    <property type="nucleotide sequence ID" value="XM_032207783.1"/>
</dbReference>
<evidence type="ECO:0000313" key="20">
    <source>
        <dbReference type="RefSeq" id="XP_032063674.1"/>
    </source>
</evidence>
<proteinExistence type="predicted"/>
<dbReference type="SMART" id="SM00050">
    <property type="entry name" value="DISIN"/>
    <property type="match status" value="1"/>
</dbReference>
<dbReference type="PANTHER" id="PTHR11905:SF120">
    <property type="entry name" value="DISINTEGRIN AND METALLOPROTEINASE DOMAIN-CONTAINING PROTEIN 1A"/>
    <property type="match status" value="1"/>
</dbReference>
<keyword evidence="20" id="KW-0378">Hydrolase</keyword>
<evidence type="ECO:0000256" key="12">
    <source>
        <dbReference type="PROSITE-ProRule" id="PRU00276"/>
    </source>
</evidence>
<protein>
    <submittedName>
        <fullName evidence="20">Disintegrin and metalloproteinase domain-containing protein 21</fullName>
    </submittedName>
</protein>
<feature type="transmembrane region" description="Helical" evidence="14">
    <location>
        <begin position="238"/>
        <end position="263"/>
    </location>
</feature>
<dbReference type="PROSITE" id="PS50214">
    <property type="entry name" value="DISINTEGRIN_2"/>
    <property type="match status" value="1"/>
</dbReference>
<accession>A0A6J3EK86</accession>
<dbReference type="SMART" id="SM00608">
    <property type="entry name" value="ACR"/>
    <property type="match status" value="1"/>
</dbReference>
<reference evidence="20" key="1">
    <citation type="submission" date="2025-08" db="UniProtKB">
        <authorList>
            <consortium name="RefSeq"/>
        </authorList>
    </citation>
    <scope>IDENTIFICATION</scope>
    <source>
        <tissue evidence="20">Lung</tissue>
    </source>
</reference>
<evidence type="ECO:0000259" key="16">
    <source>
        <dbReference type="PROSITE" id="PS50214"/>
    </source>
</evidence>
<feature type="disulfide bond" evidence="10">
    <location>
        <begin position="688"/>
        <end position="708"/>
    </location>
</feature>
<dbReference type="SUPFAM" id="SSF55486">
    <property type="entry name" value="Metalloproteases ('zincins'), catalytic domain"/>
    <property type="match status" value="1"/>
</dbReference>
<keyword evidence="20" id="KW-0482">Metalloprotease</keyword>
<keyword evidence="4 14" id="KW-0812">Transmembrane</keyword>
<dbReference type="Pfam" id="PF01421">
    <property type="entry name" value="Reprolysin"/>
    <property type="match status" value="1"/>
</dbReference>
<dbReference type="InterPro" id="IPR036436">
    <property type="entry name" value="Disintegrin_dom_sf"/>
</dbReference>
<evidence type="ECO:0000256" key="6">
    <source>
        <dbReference type="ARBA" id="ARBA00022989"/>
    </source>
</evidence>
<dbReference type="Pfam" id="PF13853">
    <property type="entry name" value="7tm_4"/>
    <property type="match status" value="1"/>
</dbReference>
<dbReference type="GO" id="GO:1990913">
    <property type="term" value="C:sperm head plasma membrane"/>
    <property type="evidence" value="ECO:0007669"/>
    <property type="project" value="TreeGrafter"/>
</dbReference>
<comment type="subcellular location">
    <subcellularLocation>
        <location evidence="2">Cell membrane</location>
        <topology evidence="2">Multi-pass membrane protein</topology>
    </subcellularLocation>
    <subcellularLocation>
        <location evidence="1">Membrane</location>
        <topology evidence="1">Single-pass membrane protein</topology>
    </subcellularLocation>
</comment>
<evidence type="ECO:0000256" key="11">
    <source>
        <dbReference type="PROSITE-ProRule" id="PRU00076"/>
    </source>
</evidence>
<evidence type="ECO:0000256" key="14">
    <source>
        <dbReference type="SAM" id="Phobius"/>
    </source>
</evidence>